<dbReference type="InterPro" id="IPR035969">
    <property type="entry name" value="Rab-GAP_TBC_sf"/>
</dbReference>
<feature type="compositionally biased region" description="Basic residues" evidence="2">
    <location>
        <begin position="104"/>
        <end position="114"/>
    </location>
</feature>
<dbReference type="PROSITE" id="PS50086">
    <property type="entry name" value="TBC_RABGAP"/>
    <property type="match status" value="1"/>
</dbReference>
<dbReference type="PANTHER" id="PTHR22957:SF547">
    <property type="entry name" value="TBC1 DOMAIN FAMILY MEMBER 16"/>
    <property type="match status" value="1"/>
</dbReference>
<dbReference type="Proteomes" id="UP001181693">
    <property type="component" value="Unassembled WGS sequence"/>
</dbReference>
<evidence type="ECO:0000256" key="2">
    <source>
        <dbReference type="SAM" id="MobiDB-lite"/>
    </source>
</evidence>
<name>A0AAV3ARG7_PYXAD</name>
<feature type="compositionally biased region" description="Basic and acidic residues" evidence="2">
    <location>
        <begin position="166"/>
        <end position="182"/>
    </location>
</feature>
<accession>A0AAV3ARG7</accession>
<proteinExistence type="predicted"/>
<evidence type="ECO:0000313" key="4">
    <source>
        <dbReference type="EMBL" id="DBA27918.1"/>
    </source>
</evidence>
<feature type="region of interest" description="Disordered" evidence="2">
    <location>
        <begin position="100"/>
        <end position="188"/>
    </location>
</feature>
<evidence type="ECO:0000259" key="3">
    <source>
        <dbReference type="PROSITE" id="PS50086"/>
    </source>
</evidence>
<protein>
    <recommendedName>
        <fullName evidence="3">Rab-GAP TBC domain-containing protein</fullName>
    </recommendedName>
</protein>
<organism evidence="4 5">
    <name type="scientific">Pyxicephalus adspersus</name>
    <name type="common">African bullfrog</name>
    <dbReference type="NCBI Taxonomy" id="30357"/>
    <lineage>
        <taxon>Eukaryota</taxon>
        <taxon>Metazoa</taxon>
        <taxon>Chordata</taxon>
        <taxon>Craniata</taxon>
        <taxon>Vertebrata</taxon>
        <taxon>Euteleostomi</taxon>
        <taxon>Amphibia</taxon>
        <taxon>Batrachia</taxon>
        <taxon>Anura</taxon>
        <taxon>Neobatrachia</taxon>
        <taxon>Ranoidea</taxon>
        <taxon>Pyxicephalidae</taxon>
        <taxon>Pyxicephalinae</taxon>
        <taxon>Pyxicephalus</taxon>
    </lineage>
</organism>
<dbReference type="EMBL" id="DYDO01000003">
    <property type="protein sequence ID" value="DBA27918.1"/>
    <property type="molecule type" value="Genomic_DNA"/>
</dbReference>
<sequence length="732" mass="83665">MSLGRLLRRASSKASDLLTLGSDGGTSSMLDGEILFSKNNVCVHPREVQQDVSSHHPGYLCVYMEKDESLGATLILAWVPNSRIQRQDEEALRYITPESSPVRKVQRKRNRHLPKAAPSSSQKPSTFTKENPGDNPRQNSAGSPVEQNPFDVSSDGTGDVVEQGEDERSLDISSDEVSKDSPLDSDSDAFSSPFCLSPISEALGESCGSVFLENEIRQDADSHMTCYASSPEANSQYREMNGRGTPAKWEEQQKLLALEQTCGVFRVDLGQMRSLRLFFSDEACTSGQLVIASRESQYKVFHFHHGGLGKLSEVFQKWKYCQETQLKEQQVSEDKTCLHFSIQRPNLPSAESHPEEGMYQKLDVTLWLQHFNDVGQVEEEYKLRKAIFFGGIEPSLRGEVWPFLLGYYNWESTSEERESLRVQRREEYAQIQNKRVSMSPDAQKDFWRNVQFTVDKDVVRTDRSNQFFRGEDNPNVEAMRRILLNYAVHCPGVGYSQGMSDLVAPLLAEILDESDTYWCFVGLMQNTIFISSPCDEDMEKQLMYLRELLRLVYPRFYQHLLSLGEDGLQMLFCHRWILLCFKREFPDSEALRMWEACWAHYQTDYFHLFLCVAIIVLYGDDVIEQQLPTDQMLLHFSNLAMHMNGDLVLKKARSLLYKFRLLPKIPCSLHDLCKLCGSGMWDSGYIPPVECTGQHPESNNCLYGGIVAEPVPSPQKHTKKRHKSLDVFTFRK</sequence>
<dbReference type="Gene3D" id="1.10.472.80">
    <property type="entry name" value="Ypt/Rab-GAP domain of gyp1p, domain 3"/>
    <property type="match status" value="1"/>
</dbReference>
<dbReference type="FunFam" id="1.10.472.80:FF:000020">
    <property type="entry name" value="TBC1 domain family, member 16"/>
    <property type="match status" value="1"/>
</dbReference>
<dbReference type="Gene3D" id="2.30.29.230">
    <property type="match status" value="1"/>
</dbReference>
<evidence type="ECO:0000256" key="1">
    <source>
        <dbReference type="ARBA" id="ARBA00022468"/>
    </source>
</evidence>
<dbReference type="SUPFAM" id="SSF47923">
    <property type="entry name" value="Ypt/Rab-GAP domain of gyp1p"/>
    <property type="match status" value="2"/>
</dbReference>
<dbReference type="Pfam" id="PF00566">
    <property type="entry name" value="RabGAP-TBC"/>
    <property type="match status" value="1"/>
</dbReference>
<comment type="caution">
    <text evidence="4">The sequence shown here is derived from an EMBL/GenBank/DDBJ whole genome shotgun (WGS) entry which is preliminary data.</text>
</comment>
<dbReference type="GO" id="GO:0005769">
    <property type="term" value="C:early endosome"/>
    <property type="evidence" value="ECO:0007669"/>
    <property type="project" value="TreeGrafter"/>
</dbReference>
<dbReference type="InterPro" id="IPR000195">
    <property type="entry name" value="Rab-GAP-TBC_dom"/>
</dbReference>
<reference evidence="4" key="1">
    <citation type="thesis" date="2020" institute="ProQuest LLC" country="789 East Eisenhower Parkway, Ann Arbor, MI, USA">
        <title>Comparative Genomics and Chromosome Evolution.</title>
        <authorList>
            <person name="Mudd A.B."/>
        </authorList>
    </citation>
    <scope>NUCLEOTIDE SEQUENCE</scope>
    <source>
        <strain evidence="4">1538</strain>
        <tissue evidence="4">Blood</tissue>
    </source>
</reference>
<gene>
    <name evidence="4" type="ORF">GDO54_008359</name>
</gene>
<dbReference type="AlphaFoldDB" id="A0AAV3ARG7"/>
<dbReference type="FunFam" id="1.10.8.270:FF:000017">
    <property type="entry name" value="TBC1 domain family member 16"/>
    <property type="match status" value="1"/>
</dbReference>
<evidence type="ECO:0000313" key="5">
    <source>
        <dbReference type="Proteomes" id="UP001181693"/>
    </source>
</evidence>
<feature type="compositionally biased region" description="Polar residues" evidence="2">
    <location>
        <begin position="136"/>
        <end position="156"/>
    </location>
</feature>
<dbReference type="GO" id="GO:0005096">
    <property type="term" value="F:GTPase activator activity"/>
    <property type="evidence" value="ECO:0007669"/>
    <property type="project" value="UniProtKB-KW"/>
</dbReference>
<dbReference type="PANTHER" id="PTHR22957">
    <property type="entry name" value="TBC1 DOMAIN FAMILY MEMBER GTPASE-ACTIVATING PROTEIN"/>
    <property type="match status" value="1"/>
</dbReference>
<feature type="compositionally biased region" description="Low complexity" evidence="2">
    <location>
        <begin position="115"/>
        <end position="125"/>
    </location>
</feature>
<keyword evidence="1" id="KW-0343">GTPase activation</keyword>
<dbReference type="SMART" id="SM00164">
    <property type="entry name" value="TBC"/>
    <property type="match status" value="1"/>
</dbReference>
<keyword evidence="5" id="KW-1185">Reference proteome</keyword>
<dbReference type="Gene3D" id="1.10.8.270">
    <property type="entry name" value="putative rabgap domain of human tbc1 domain family member 14 like domains"/>
    <property type="match status" value="1"/>
</dbReference>
<feature type="domain" description="Rab-GAP TBC" evidence="3">
    <location>
        <begin position="391"/>
        <end position="601"/>
    </location>
</feature>